<proteinExistence type="predicted"/>
<evidence type="ECO:0000256" key="1">
    <source>
        <dbReference type="SAM" id="MobiDB-lite"/>
    </source>
</evidence>
<name>A0A383VZS7_TETOB</name>
<feature type="region of interest" description="Disordered" evidence="1">
    <location>
        <begin position="78"/>
        <end position="99"/>
    </location>
</feature>
<feature type="compositionally biased region" description="Basic residues" evidence="1">
    <location>
        <begin position="28"/>
        <end position="37"/>
    </location>
</feature>
<dbReference type="AlphaFoldDB" id="A0A383VZS7"/>
<evidence type="ECO:0000313" key="3">
    <source>
        <dbReference type="Proteomes" id="UP000256970"/>
    </source>
</evidence>
<reference evidence="2 3" key="1">
    <citation type="submission" date="2016-10" db="EMBL/GenBank/DDBJ databases">
        <authorList>
            <person name="Cai Z."/>
        </authorList>
    </citation>
    <scope>NUCLEOTIDE SEQUENCE [LARGE SCALE GENOMIC DNA]</scope>
</reference>
<gene>
    <name evidence="2" type="ORF">BQ4739_LOCUS10600</name>
</gene>
<accession>A0A383VZS7</accession>
<evidence type="ECO:0000313" key="2">
    <source>
        <dbReference type="EMBL" id="SZX70383.1"/>
    </source>
</evidence>
<feature type="compositionally biased region" description="Low complexity" evidence="1">
    <location>
        <begin position="38"/>
        <end position="51"/>
    </location>
</feature>
<feature type="compositionally biased region" description="Low complexity" evidence="1">
    <location>
        <begin position="78"/>
        <end position="87"/>
    </location>
</feature>
<dbReference type="Proteomes" id="UP000256970">
    <property type="component" value="Unassembled WGS sequence"/>
</dbReference>
<feature type="region of interest" description="Disordered" evidence="1">
    <location>
        <begin position="28"/>
        <end position="57"/>
    </location>
</feature>
<protein>
    <submittedName>
        <fullName evidence="2">Uncharacterized protein</fullName>
    </submittedName>
</protein>
<organism evidence="2 3">
    <name type="scientific">Tetradesmus obliquus</name>
    <name type="common">Green alga</name>
    <name type="synonym">Acutodesmus obliquus</name>
    <dbReference type="NCBI Taxonomy" id="3088"/>
    <lineage>
        <taxon>Eukaryota</taxon>
        <taxon>Viridiplantae</taxon>
        <taxon>Chlorophyta</taxon>
        <taxon>core chlorophytes</taxon>
        <taxon>Chlorophyceae</taxon>
        <taxon>CS clade</taxon>
        <taxon>Sphaeropleales</taxon>
        <taxon>Scenedesmaceae</taxon>
        <taxon>Tetradesmus</taxon>
    </lineage>
</organism>
<keyword evidence="3" id="KW-1185">Reference proteome</keyword>
<dbReference type="EMBL" id="FNXT01000989">
    <property type="protein sequence ID" value="SZX70383.1"/>
    <property type="molecule type" value="Genomic_DNA"/>
</dbReference>
<sequence length="283" mass="29194">MEAFGSVVLKLKAAGMAVEKCWVKVARSKRWGSRKASRSSSSAGSPRPSDAGSRRWSSAGQAGFLGLWGKATPASSGRASASSYADAPHALPSSGSSSKACISRNKVAPWPSAGLTDGADQVAAAAPVAVEQLSIRISSSSSDNSSNSSSPASTFIKACWQPFAADSSSSSSGSSISLHRLEGLSGSLGRLGIYANGRYSSSSSSSSWADELDISSSDSSCSSSRCGSWTGVHVLSGSNHNDSSDCWLNRMVSSSSENSLCELGISFTAGKYALRQRTYHKCT</sequence>